<accession>A0A127JR45</accession>
<dbReference type="Gene3D" id="3.40.190.10">
    <property type="entry name" value="Periplasmic binding protein-like II"/>
    <property type="match status" value="1"/>
</dbReference>
<protein>
    <submittedName>
        <fullName evidence="3">ABC transporter substrate-binding protein</fullName>
    </submittedName>
</protein>
<dbReference type="SUPFAM" id="SSF53850">
    <property type="entry name" value="Periplasmic binding protein-like II"/>
    <property type="match status" value="1"/>
</dbReference>
<dbReference type="EMBL" id="CP010951">
    <property type="protein sequence ID" value="AMO22393.1"/>
    <property type="molecule type" value="Genomic_DNA"/>
</dbReference>
<keyword evidence="4" id="KW-1185">Reference proteome</keyword>
<dbReference type="Proteomes" id="UP000070433">
    <property type="component" value="Chromosome"/>
</dbReference>
<dbReference type="AlphaFoldDB" id="A0A127JR45"/>
<dbReference type="PATRIC" id="fig|94132.3.peg.1029"/>
<name>A0A127JR45_9BURK</name>
<dbReference type="CDD" id="cd13578">
    <property type="entry name" value="PBP2_Bug27"/>
    <property type="match status" value="1"/>
</dbReference>
<comment type="similarity">
    <text evidence="1">Belongs to the UPF0065 (bug) family.</text>
</comment>
<evidence type="ECO:0000313" key="3">
    <source>
        <dbReference type="EMBL" id="AMO22393.1"/>
    </source>
</evidence>
<dbReference type="PANTHER" id="PTHR42928:SF5">
    <property type="entry name" value="BLR1237 PROTEIN"/>
    <property type="match status" value="1"/>
</dbReference>
<reference evidence="3 4" key="1">
    <citation type="journal article" date="2014" name="Int. J. Syst. Evol. Microbiol.">
        <title>Ramlibacter solisilvae sp. nov., isolated from forest soil, and emended description of the genus Ramlibacter.</title>
        <authorList>
            <person name="Lee H.J."/>
            <person name="Lee S.H."/>
            <person name="Lee S.S."/>
            <person name="Lee J.S."/>
            <person name="Kim Y."/>
            <person name="Kim S.C."/>
            <person name="Jeon C.O."/>
        </authorList>
    </citation>
    <scope>NUCLEOTIDE SEQUENCE [LARGE SCALE GENOMIC DNA]</scope>
    <source>
        <strain evidence="3 4">5-10</strain>
    </source>
</reference>
<dbReference type="InterPro" id="IPR005064">
    <property type="entry name" value="BUG"/>
</dbReference>
<dbReference type="PANTHER" id="PTHR42928">
    <property type="entry name" value="TRICARBOXYLATE-BINDING PROTEIN"/>
    <property type="match status" value="1"/>
</dbReference>
<dbReference type="OrthoDB" id="8678477at2"/>
<proteinExistence type="inferred from homology"/>
<evidence type="ECO:0000313" key="4">
    <source>
        <dbReference type="Proteomes" id="UP000070433"/>
    </source>
</evidence>
<evidence type="ECO:0000256" key="2">
    <source>
        <dbReference type="SAM" id="SignalP"/>
    </source>
</evidence>
<keyword evidence="2" id="KW-0732">Signal</keyword>
<organism evidence="3 4">
    <name type="scientific">Ramlibacter tataouinensis</name>
    <dbReference type="NCBI Taxonomy" id="94132"/>
    <lineage>
        <taxon>Bacteria</taxon>
        <taxon>Pseudomonadati</taxon>
        <taxon>Pseudomonadota</taxon>
        <taxon>Betaproteobacteria</taxon>
        <taxon>Burkholderiales</taxon>
        <taxon>Comamonadaceae</taxon>
        <taxon>Ramlibacter</taxon>
    </lineage>
</organism>
<dbReference type="InterPro" id="IPR042100">
    <property type="entry name" value="Bug_dom1"/>
</dbReference>
<evidence type="ECO:0000256" key="1">
    <source>
        <dbReference type="ARBA" id="ARBA00006987"/>
    </source>
</evidence>
<gene>
    <name evidence="3" type="ORF">UC35_05115</name>
</gene>
<feature type="chain" id="PRO_5007449460" evidence="2">
    <location>
        <begin position="30"/>
        <end position="330"/>
    </location>
</feature>
<dbReference type="PIRSF" id="PIRSF017082">
    <property type="entry name" value="YflP"/>
    <property type="match status" value="1"/>
</dbReference>
<feature type="signal peptide" evidence="2">
    <location>
        <begin position="1"/>
        <end position="29"/>
    </location>
</feature>
<sequence>MRTMPLPALARRALLAAVLCIALPGLAIAQQAWPAKPVRVIVSFPPGGAADQIGRAISEPLAQALGQPVVVENRAGANGNIAGDYVAKQAADGYTLLMSSGGTVSINPHLYAKMSFDPVKDLMPVAAAARVLVFLEVNPAKVPVNDAKEFLAYLKANPGKLSFGSPGNGSSPHLAAEMMKAMANVYATHIPYRGAAPAMQDLLGGQVDFMFDPGIGLQQVKAGKLKLLAIGSPKRSPLFPEVPTMEEAGLKGFDADTWFGFYAPAGTPTAVVTRLNTEINKIVRSPAFTERMNAIGGVPAPMSPQEFAARAQDDSARFGALIQERKIRGD</sequence>
<dbReference type="Gene3D" id="3.40.190.150">
    <property type="entry name" value="Bordetella uptake gene, domain 1"/>
    <property type="match status" value="1"/>
</dbReference>
<dbReference type="Pfam" id="PF03401">
    <property type="entry name" value="TctC"/>
    <property type="match status" value="1"/>
</dbReference>